<evidence type="ECO:0000313" key="1">
    <source>
        <dbReference type="EMBL" id="KAG7454592.1"/>
    </source>
</evidence>
<dbReference type="AlphaFoldDB" id="A0A9D3P8Y6"/>
<evidence type="ECO:0000313" key="2">
    <source>
        <dbReference type="Proteomes" id="UP001046870"/>
    </source>
</evidence>
<accession>A0A9D3P8Y6</accession>
<keyword evidence="2" id="KW-1185">Reference proteome</keyword>
<gene>
    <name evidence="1" type="ORF">MATL_G00261440</name>
</gene>
<organism evidence="1 2">
    <name type="scientific">Megalops atlanticus</name>
    <name type="common">Tarpon</name>
    <name type="synonym">Clupea gigantea</name>
    <dbReference type="NCBI Taxonomy" id="7932"/>
    <lineage>
        <taxon>Eukaryota</taxon>
        <taxon>Metazoa</taxon>
        <taxon>Chordata</taxon>
        <taxon>Craniata</taxon>
        <taxon>Vertebrata</taxon>
        <taxon>Euteleostomi</taxon>
        <taxon>Actinopterygii</taxon>
        <taxon>Neopterygii</taxon>
        <taxon>Teleostei</taxon>
        <taxon>Elopiformes</taxon>
        <taxon>Megalopidae</taxon>
        <taxon>Megalops</taxon>
    </lineage>
</organism>
<reference evidence="1" key="1">
    <citation type="submission" date="2021-01" db="EMBL/GenBank/DDBJ databases">
        <authorList>
            <person name="Zahm M."/>
            <person name="Roques C."/>
            <person name="Cabau C."/>
            <person name="Klopp C."/>
            <person name="Donnadieu C."/>
            <person name="Jouanno E."/>
            <person name="Lampietro C."/>
            <person name="Louis A."/>
            <person name="Herpin A."/>
            <person name="Echchiki A."/>
            <person name="Berthelot C."/>
            <person name="Parey E."/>
            <person name="Roest-Crollius H."/>
            <person name="Braasch I."/>
            <person name="Postlethwait J."/>
            <person name="Bobe J."/>
            <person name="Montfort J."/>
            <person name="Bouchez O."/>
            <person name="Begum T."/>
            <person name="Mejri S."/>
            <person name="Adams A."/>
            <person name="Chen W.-J."/>
            <person name="Guiguen Y."/>
        </authorList>
    </citation>
    <scope>NUCLEOTIDE SEQUENCE</scope>
    <source>
        <strain evidence="1">YG-15Mar2019-1</strain>
        <tissue evidence="1">Brain</tissue>
    </source>
</reference>
<dbReference type="OrthoDB" id="360540at2759"/>
<protein>
    <submittedName>
        <fullName evidence="1">Uncharacterized protein</fullName>
    </submittedName>
</protein>
<comment type="caution">
    <text evidence="1">The sequence shown here is derived from an EMBL/GenBank/DDBJ whole genome shotgun (WGS) entry which is preliminary data.</text>
</comment>
<proteinExistence type="predicted"/>
<dbReference type="EMBL" id="JAFDVH010000025">
    <property type="protein sequence ID" value="KAG7454592.1"/>
    <property type="molecule type" value="Genomic_DNA"/>
</dbReference>
<dbReference type="Proteomes" id="UP001046870">
    <property type="component" value="Chromosome 25"/>
</dbReference>
<sequence length="108" mass="12625">MQHFFRDHIQNKSLDKNFVCDVYRDNCGREDQSGGCICPTGGPVFRYTASEVTMQSSPYLRYWILRDFVYLATSKDNYKLIYFLKLKKSQQEESDEEACVFAPGPMKE</sequence>
<name>A0A9D3P8Y6_MEGAT</name>